<evidence type="ECO:0000259" key="9">
    <source>
        <dbReference type="Pfam" id="PF13807"/>
    </source>
</evidence>
<dbReference type="AlphaFoldDB" id="A0A401JC43"/>
<dbReference type="Proteomes" id="UP000286806">
    <property type="component" value="Unassembled WGS sequence"/>
</dbReference>
<keyword evidence="11" id="KW-1185">Reference proteome</keyword>
<protein>
    <submittedName>
        <fullName evidence="10">Tyrosine-protein kinase Wzc</fullName>
    </submittedName>
</protein>
<comment type="caution">
    <text evidence="10">The sequence shown here is derived from an EMBL/GenBank/DDBJ whole genome shotgun (WGS) entry which is preliminary data.</text>
</comment>
<keyword evidence="10" id="KW-0418">Kinase</keyword>
<keyword evidence="6" id="KW-0175">Coiled coil</keyword>
<evidence type="ECO:0000313" key="11">
    <source>
        <dbReference type="Proteomes" id="UP000286806"/>
    </source>
</evidence>
<dbReference type="GO" id="GO:0004713">
    <property type="term" value="F:protein tyrosine kinase activity"/>
    <property type="evidence" value="ECO:0007669"/>
    <property type="project" value="TreeGrafter"/>
</dbReference>
<feature type="coiled-coil region" evidence="6">
    <location>
        <begin position="180"/>
        <end position="230"/>
    </location>
</feature>
<dbReference type="PANTHER" id="PTHR32309:SF13">
    <property type="entry name" value="FERRIC ENTEROBACTIN TRANSPORT PROTEIN FEPE"/>
    <property type="match status" value="1"/>
</dbReference>
<dbReference type="Pfam" id="PF13807">
    <property type="entry name" value="GNVR"/>
    <property type="match status" value="1"/>
</dbReference>
<gene>
    <name evidence="10" type="ORF">SFMTTN_0914</name>
</gene>
<dbReference type="Pfam" id="PF02706">
    <property type="entry name" value="Wzz"/>
    <property type="match status" value="1"/>
</dbReference>
<dbReference type="InterPro" id="IPR003856">
    <property type="entry name" value="LPS_length_determ_N"/>
</dbReference>
<evidence type="ECO:0000256" key="6">
    <source>
        <dbReference type="SAM" id="Coils"/>
    </source>
</evidence>
<evidence type="ECO:0000256" key="5">
    <source>
        <dbReference type="ARBA" id="ARBA00023136"/>
    </source>
</evidence>
<proteinExistence type="predicted"/>
<keyword evidence="5 7" id="KW-0472">Membrane</keyword>
<keyword evidence="2" id="KW-1003">Cell membrane</keyword>
<evidence type="ECO:0000256" key="3">
    <source>
        <dbReference type="ARBA" id="ARBA00022692"/>
    </source>
</evidence>
<dbReference type="InterPro" id="IPR050445">
    <property type="entry name" value="Bact_polysacc_biosynth/exp"/>
</dbReference>
<reference evidence="10 11" key="1">
    <citation type="journal article" date="2019" name="Front. Microbiol.">
        <title>Genomes of Neutrophilic Sulfur-Oxidizing Chemolithoautotrophs Representing 9 Proteobacterial Species From 8 Genera.</title>
        <authorList>
            <person name="Watanabe T."/>
            <person name="Kojima H."/>
            <person name="Umezawa K."/>
            <person name="Hori C."/>
            <person name="Takasuka T.E."/>
            <person name="Kato Y."/>
            <person name="Fukui M."/>
        </authorList>
    </citation>
    <scope>NUCLEOTIDE SEQUENCE [LARGE SCALE GENOMIC DNA]</scope>
    <source>
        <strain evidence="10 11">TTN</strain>
    </source>
</reference>
<dbReference type="GO" id="GO:0005886">
    <property type="term" value="C:plasma membrane"/>
    <property type="evidence" value="ECO:0007669"/>
    <property type="project" value="UniProtKB-SubCell"/>
</dbReference>
<dbReference type="OrthoDB" id="8559110at2"/>
<evidence type="ECO:0000256" key="7">
    <source>
        <dbReference type="SAM" id="Phobius"/>
    </source>
</evidence>
<feature type="domain" description="Tyrosine-protein kinase G-rich" evidence="9">
    <location>
        <begin position="345"/>
        <end position="415"/>
    </location>
</feature>
<sequence>MTMMQFLRVLWARKWLMLATFGVTVTAALIISVMLPKQYTATSTLVVNSKGADPLTGTMLPAQLVPGYMATQVGIMSSQNVGLKVVDNLKLAQSPVVQQQFNEAAQGQGDIREWLAGILIAKLKITPSRESNLIGVSYTANNPEFAAVIANAFVQAYIKTSLDLRTEPALQTNLWYEEQIKVLRDKLESAQTRLSDYQRKKGIVAVDERLDVENARLAELSSQLVVAQAQTYDSQSRNRRSGDQLSDVVNNPLIQGLKGNIAQGESRLAQLSEKLGKNHPEYLRAQADLDVLRNKLEHEMHNAQTGVNTTMRVSQQREGDLRASLAAQKAKVLALKQQRDEGSVLARDVESVQRAYDMALQRATQTRMESKSDQTDVAVLNPATPPLKASSPKLLLNIVLAAALGLLLAMAFALLIELLDRRLRSEEDFVDILGAPVLAALKPASDSQRRSRLSRMGHLRALLPGQT</sequence>
<feature type="domain" description="Polysaccharide chain length determinant N-terminal" evidence="8">
    <location>
        <begin position="5"/>
        <end position="89"/>
    </location>
</feature>
<dbReference type="NCBIfam" id="TIGR03017">
    <property type="entry name" value="EpsF"/>
    <property type="match status" value="1"/>
</dbReference>
<dbReference type="PANTHER" id="PTHR32309">
    <property type="entry name" value="TYROSINE-PROTEIN KINASE"/>
    <property type="match status" value="1"/>
</dbReference>
<evidence type="ECO:0000256" key="1">
    <source>
        <dbReference type="ARBA" id="ARBA00004651"/>
    </source>
</evidence>
<dbReference type="EMBL" id="BGOW01000005">
    <property type="protein sequence ID" value="GBL45110.1"/>
    <property type="molecule type" value="Genomic_DNA"/>
</dbReference>
<name>A0A401JC43_9PROT</name>
<evidence type="ECO:0000256" key="2">
    <source>
        <dbReference type="ARBA" id="ARBA00022475"/>
    </source>
</evidence>
<evidence type="ECO:0000313" key="10">
    <source>
        <dbReference type="EMBL" id="GBL45110.1"/>
    </source>
</evidence>
<comment type="subcellular location">
    <subcellularLocation>
        <location evidence="1">Cell membrane</location>
        <topology evidence="1">Multi-pass membrane protein</topology>
    </subcellularLocation>
</comment>
<dbReference type="InterPro" id="IPR017468">
    <property type="entry name" value="Chain_len_reg_EpsF"/>
</dbReference>
<evidence type="ECO:0000259" key="8">
    <source>
        <dbReference type="Pfam" id="PF02706"/>
    </source>
</evidence>
<dbReference type="InterPro" id="IPR032807">
    <property type="entry name" value="GNVR"/>
</dbReference>
<keyword evidence="10" id="KW-0808">Transferase</keyword>
<evidence type="ECO:0000256" key="4">
    <source>
        <dbReference type="ARBA" id="ARBA00022989"/>
    </source>
</evidence>
<dbReference type="RefSeq" id="WP_124703944.1">
    <property type="nucleotide sequence ID" value="NZ_BGOW01000005.1"/>
</dbReference>
<keyword evidence="3 7" id="KW-0812">Transmembrane</keyword>
<keyword evidence="4 7" id="KW-1133">Transmembrane helix</keyword>
<organism evidence="10 11">
    <name type="scientific">Sulfuriferula multivorans</name>
    <dbReference type="NCBI Taxonomy" id="1559896"/>
    <lineage>
        <taxon>Bacteria</taxon>
        <taxon>Pseudomonadati</taxon>
        <taxon>Pseudomonadota</taxon>
        <taxon>Betaproteobacteria</taxon>
        <taxon>Nitrosomonadales</taxon>
        <taxon>Sulfuricellaceae</taxon>
        <taxon>Sulfuriferula</taxon>
    </lineage>
</organism>
<accession>A0A401JC43</accession>
<feature type="transmembrane region" description="Helical" evidence="7">
    <location>
        <begin position="394"/>
        <end position="416"/>
    </location>
</feature>